<dbReference type="PANTHER" id="PTHR43685:SF2">
    <property type="entry name" value="GLYCOSYLTRANSFERASE 2-LIKE DOMAIN-CONTAINING PROTEIN"/>
    <property type="match status" value="1"/>
</dbReference>
<sequence length="342" mass="37640">MCMASGRHHTSPILAGMQYSVTAVVVSYNRAGLLDECLSALNAQTRRPDSLVIVDNASTDGALQVARDFAGRTPIPAYILELRENTGGAGGFCAGIAYAVANGSAEPGIAEYVWLMDDDTVPTPTALEQLLAAADECVTVNDRLPTALGSKAVWVDGREHLMNKPRPRAVLAKGEREMAGGAYQVRSLSFVSCMLNMGAIRGRRRLPISAFFLWNDDFEYTTALLRNGVGYYVPASEVVHKTKKFGSSDADPGQRFYNEVRNKIWMLRFCRSDFSFGGLLSFLAKTARRWLLTVMRAGDRPLILQCLRDGWRDGWHTEPESNAEIFARACPPLVPDIERISL</sequence>
<dbReference type="Proteomes" id="UP000008394">
    <property type="component" value="Chromosome"/>
</dbReference>
<dbReference type="Gene3D" id="3.90.550.10">
    <property type="entry name" value="Spore Coat Polysaccharide Biosynthesis Protein SpsA, Chain A"/>
    <property type="match status" value="1"/>
</dbReference>
<dbReference type="SUPFAM" id="SSF53448">
    <property type="entry name" value="Nucleotide-diphospho-sugar transferases"/>
    <property type="match status" value="1"/>
</dbReference>
<dbReference type="InterPro" id="IPR050834">
    <property type="entry name" value="Glycosyltransf_2"/>
</dbReference>
<reference evidence="2 3" key="1">
    <citation type="journal article" date="2011" name="J. Bacteriol.">
        <title>Genome Sequence of the Probiotic Strain Bifidobacterium animalis subsp. lactis CNCM I-2494.</title>
        <authorList>
            <person name="Chervaux C."/>
            <person name="Grimaldi C."/>
            <person name="Bolotin A."/>
            <person name="Quinquis B."/>
            <person name="Legrain-Raspaud S."/>
            <person name="van Hylckama Vlieg J.E."/>
            <person name="Denariaz G."/>
            <person name="Smokvina T."/>
        </authorList>
    </citation>
    <scope>NUCLEOTIDE SEQUENCE [LARGE SCALE GENOMIC DNA]</scope>
    <source>
        <strain evidence="2 3">CNCM I-2494</strain>
    </source>
</reference>
<evidence type="ECO:0000313" key="3">
    <source>
        <dbReference type="Proteomes" id="UP000008394"/>
    </source>
</evidence>
<protein>
    <recommendedName>
        <fullName evidence="1">Glycosyltransferase 2-like domain-containing protein</fullName>
    </recommendedName>
</protein>
<proteinExistence type="predicted"/>
<evidence type="ECO:0000313" key="2">
    <source>
        <dbReference type="EMBL" id="AEK30975.1"/>
    </source>
</evidence>
<dbReference type="Pfam" id="PF00535">
    <property type="entry name" value="Glycos_transf_2"/>
    <property type="match status" value="1"/>
</dbReference>
<gene>
    <name evidence="2" type="ORF">BALAC2494_01236</name>
</gene>
<feature type="domain" description="Glycosyltransferase 2-like" evidence="1">
    <location>
        <begin position="23"/>
        <end position="136"/>
    </location>
</feature>
<dbReference type="InterPro" id="IPR001173">
    <property type="entry name" value="Glyco_trans_2-like"/>
</dbReference>
<dbReference type="AlphaFoldDB" id="A0A806FIB0"/>
<name>A0A806FIB0_BIFAN</name>
<dbReference type="EMBL" id="CP002915">
    <property type="protein sequence ID" value="AEK30975.1"/>
    <property type="molecule type" value="Genomic_DNA"/>
</dbReference>
<organism evidence="2 3">
    <name type="scientific">Bifidobacterium animalis subsp. lactis CNCM I-2494</name>
    <dbReference type="NCBI Taxonomy" id="1042403"/>
    <lineage>
        <taxon>Bacteria</taxon>
        <taxon>Bacillati</taxon>
        <taxon>Actinomycetota</taxon>
        <taxon>Actinomycetes</taxon>
        <taxon>Bifidobacteriales</taxon>
        <taxon>Bifidobacteriaceae</taxon>
        <taxon>Bifidobacterium</taxon>
    </lineage>
</organism>
<dbReference type="InterPro" id="IPR029044">
    <property type="entry name" value="Nucleotide-diphossugar_trans"/>
</dbReference>
<dbReference type="KEGG" id="bnm:BALAC2494_01236"/>
<dbReference type="PANTHER" id="PTHR43685">
    <property type="entry name" value="GLYCOSYLTRANSFERASE"/>
    <property type="match status" value="1"/>
</dbReference>
<accession>A0A806FIB0</accession>
<evidence type="ECO:0000259" key="1">
    <source>
        <dbReference type="Pfam" id="PF00535"/>
    </source>
</evidence>